<name>A0ABS7G5U8_9BACT</name>
<evidence type="ECO:0000313" key="1">
    <source>
        <dbReference type="EMBL" id="MBW8682851.1"/>
    </source>
</evidence>
<keyword evidence="2" id="KW-1185">Reference proteome</keyword>
<dbReference type="InterPro" id="IPR008928">
    <property type="entry name" value="6-hairpin_glycosidase_sf"/>
</dbReference>
<accession>A0ABS7G5U8</accession>
<protein>
    <recommendedName>
        <fullName evidence="3">Alpha-L-rhamnosidase six-hairpin glycosidase domain-containing protein</fullName>
    </recommendedName>
</protein>
<dbReference type="RefSeq" id="WP_220248088.1">
    <property type="nucleotide sequence ID" value="NZ_JAICCF010000001.1"/>
</dbReference>
<evidence type="ECO:0000313" key="2">
    <source>
        <dbReference type="Proteomes" id="UP000812961"/>
    </source>
</evidence>
<dbReference type="EMBL" id="JAICCF010000001">
    <property type="protein sequence ID" value="MBW8682851.1"/>
    <property type="molecule type" value="Genomic_DNA"/>
</dbReference>
<dbReference type="Proteomes" id="UP000812961">
    <property type="component" value="Unassembled WGS sequence"/>
</dbReference>
<evidence type="ECO:0008006" key="3">
    <source>
        <dbReference type="Google" id="ProtNLM"/>
    </source>
</evidence>
<organism evidence="1 2">
    <name type="scientific">Chitinophaga rhizophila</name>
    <dbReference type="NCBI Taxonomy" id="2866212"/>
    <lineage>
        <taxon>Bacteria</taxon>
        <taxon>Pseudomonadati</taxon>
        <taxon>Bacteroidota</taxon>
        <taxon>Chitinophagia</taxon>
        <taxon>Chitinophagales</taxon>
        <taxon>Chitinophagaceae</taxon>
        <taxon>Chitinophaga</taxon>
    </lineage>
</organism>
<proteinExistence type="predicted"/>
<sequence length="733" mass="82656">MTHSLSPWAVAASRYFMTDEKLELYKIVFAPYTFQVYATPDSIWITVSQPSGGKVMFRAAYCAGGHMTIKYCTKSDTGLHIGADCPAGDQRVLITIDEGKWPVLHYQTTFTPAAPVFIPFWPRDIVVSGEDNKPENTEGELHVKQAGTRSGLLYFTERKPAFGAVLYLQNLTALAAYNEVTGTSAKELVGGQWPEIGMALPTTNDKSLPADESFIVNDAYVTFDTNIAITDTDMSRQFVDMLAAVYLKMPRPETTYKHWPDILEKGLQDLDNHGCWTYIAGKKYLNAYFCDYKTPPEIMVQLAVLLPQLDFAKWSGRDLPVIADIRKTVNDFYNPELKTIMRWLPAVQDWLEGEEEQKAPLTMDSWYLHHPLLNLARLAAEGDKDAERLFFDSLDYTTKVARHFNYKWPVFYKMDTLEVLKEETAPGKGGEKDVAGLYAHILLQAYELSGNATYLEEAERAAETLAGLGFELFYQANNTAFSAKALLKLWKVTGKRQYLDLSITCLANIFRNVQLWDCNYGFGKHYGTFFGLFPLNDAPYTAAYEESEVFCALNEYLALAEGEPVPDSIRLLASEYIRYLIDRACYYYPPMLPEEMLSKEIKTGELDRNLWIVLEDLNDGWLPSGAVGQEVYGSGNAFGIVPRHYHYVPEAGFGVAVDYPVVRFDNSQQQVSFDILGSNQLRCRLVLLKISDKELPQLTVRLQGEKIATTGNLLAEGHLAYEISGGQHVDITW</sequence>
<dbReference type="SUPFAM" id="SSF48208">
    <property type="entry name" value="Six-hairpin glycosidases"/>
    <property type="match status" value="1"/>
</dbReference>
<reference evidence="1 2" key="1">
    <citation type="submission" date="2021-08" db="EMBL/GenBank/DDBJ databases">
        <title>The genome sequence of Chitinophaga sp. B61.</title>
        <authorList>
            <person name="Zhang X."/>
        </authorList>
    </citation>
    <scope>NUCLEOTIDE SEQUENCE [LARGE SCALE GENOMIC DNA]</scope>
    <source>
        <strain evidence="1 2">B61</strain>
    </source>
</reference>
<gene>
    <name evidence="1" type="ORF">K1Y79_00775</name>
</gene>
<comment type="caution">
    <text evidence="1">The sequence shown here is derived from an EMBL/GenBank/DDBJ whole genome shotgun (WGS) entry which is preliminary data.</text>
</comment>